<reference evidence="2" key="2">
    <citation type="submission" date="2023-05" db="EMBL/GenBank/DDBJ databases">
        <authorList>
            <person name="Fouks B."/>
        </authorList>
    </citation>
    <scope>NUCLEOTIDE SEQUENCE</scope>
    <source>
        <strain evidence="2">Stay&amp;Tobe</strain>
        <tissue evidence="2">Testes</tissue>
    </source>
</reference>
<feature type="transmembrane region" description="Helical" evidence="1">
    <location>
        <begin position="15"/>
        <end position="38"/>
    </location>
</feature>
<protein>
    <submittedName>
        <fullName evidence="2">Uncharacterized protein</fullName>
    </submittedName>
</protein>
<keyword evidence="1" id="KW-0812">Transmembrane</keyword>
<gene>
    <name evidence="2" type="ORF">L9F63_020805</name>
</gene>
<keyword evidence="1" id="KW-0472">Membrane</keyword>
<sequence length="93" mass="10293">YLAGAVEIFDGLSVILPNIIAVASGFFGVHPSVLFHMFMSLDAGVHFRVDHVCQQMAPLVPQNICLLSAGRLLSSMLNRLEINFCYIELKLMQ</sequence>
<feature type="non-terminal residue" evidence="2">
    <location>
        <position position="1"/>
    </location>
</feature>
<comment type="caution">
    <text evidence="2">The sequence shown here is derived from an EMBL/GenBank/DDBJ whole genome shotgun (WGS) entry which is preliminary data.</text>
</comment>
<keyword evidence="1" id="KW-1133">Transmembrane helix</keyword>
<dbReference type="Proteomes" id="UP001233999">
    <property type="component" value="Unassembled WGS sequence"/>
</dbReference>
<feature type="non-terminal residue" evidence="2">
    <location>
        <position position="93"/>
    </location>
</feature>
<evidence type="ECO:0000313" key="3">
    <source>
        <dbReference type="Proteomes" id="UP001233999"/>
    </source>
</evidence>
<dbReference type="AlphaFoldDB" id="A0AAD7ZQH0"/>
<name>A0AAD7ZQH0_DIPPU</name>
<reference evidence="2" key="1">
    <citation type="journal article" date="2023" name="IScience">
        <title>Live-bearing cockroach genome reveals convergent evolutionary mechanisms linked to viviparity in insects and beyond.</title>
        <authorList>
            <person name="Fouks B."/>
            <person name="Harrison M.C."/>
            <person name="Mikhailova A.A."/>
            <person name="Marchal E."/>
            <person name="English S."/>
            <person name="Carruthers M."/>
            <person name="Jennings E.C."/>
            <person name="Chiamaka E.L."/>
            <person name="Frigard R.A."/>
            <person name="Pippel M."/>
            <person name="Attardo G.M."/>
            <person name="Benoit J.B."/>
            <person name="Bornberg-Bauer E."/>
            <person name="Tobe S.S."/>
        </authorList>
    </citation>
    <scope>NUCLEOTIDE SEQUENCE</scope>
    <source>
        <strain evidence="2">Stay&amp;Tobe</strain>
    </source>
</reference>
<dbReference type="EMBL" id="JASPKZ010007351">
    <property type="protein sequence ID" value="KAJ9584838.1"/>
    <property type="molecule type" value="Genomic_DNA"/>
</dbReference>
<evidence type="ECO:0000313" key="2">
    <source>
        <dbReference type="EMBL" id="KAJ9584838.1"/>
    </source>
</evidence>
<evidence type="ECO:0000256" key="1">
    <source>
        <dbReference type="SAM" id="Phobius"/>
    </source>
</evidence>
<accession>A0AAD7ZQH0</accession>
<keyword evidence="3" id="KW-1185">Reference proteome</keyword>
<organism evidence="2 3">
    <name type="scientific">Diploptera punctata</name>
    <name type="common">Pacific beetle cockroach</name>
    <dbReference type="NCBI Taxonomy" id="6984"/>
    <lineage>
        <taxon>Eukaryota</taxon>
        <taxon>Metazoa</taxon>
        <taxon>Ecdysozoa</taxon>
        <taxon>Arthropoda</taxon>
        <taxon>Hexapoda</taxon>
        <taxon>Insecta</taxon>
        <taxon>Pterygota</taxon>
        <taxon>Neoptera</taxon>
        <taxon>Polyneoptera</taxon>
        <taxon>Dictyoptera</taxon>
        <taxon>Blattodea</taxon>
        <taxon>Blaberoidea</taxon>
        <taxon>Blaberidae</taxon>
        <taxon>Diplopterinae</taxon>
        <taxon>Diploptera</taxon>
    </lineage>
</organism>
<proteinExistence type="predicted"/>